<evidence type="ECO:0000256" key="8">
    <source>
        <dbReference type="ARBA" id="ARBA00022801"/>
    </source>
</evidence>
<dbReference type="InterPro" id="IPR012340">
    <property type="entry name" value="NA-bd_OB-fold"/>
</dbReference>
<keyword evidence="7 13" id="KW-0540">Nuclease</keyword>
<dbReference type="Pfam" id="PF02811">
    <property type="entry name" value="PHP"/>
    <property type="match status" value="1"/>
</dbReference>
<dbReference type="STRING" id="887929.HMP0721_0741"/>
<dbReference type="InterPro" id="IPR040982">
    <property type="entry name" value="DNA_pol3_finger"/>
</dbReference>
<dbReference type="InterPro" id="IPR012337">
    <property type="entry name" value="RNaseH-like_sf"/>
</dbReference>
<dbReference type="PANTHER" id="PTHR32294:SF5">
    <property type="entry name" value="DNA POLYMERASE III POLC-TYPE"/>
    <property type="match status" value="1"/>
</dbReference>
<dbReference type="GO" id="GO:0003677">
    <property type="term" value="F:DNA binding"/>
    <property type="evidence" value="ECO:0007669"/>
    <property type="project" value="UniProtKB-UniRule"/>
</dbReference>
<evidence type="ECO:0000256" key="11">
    <source>
        <dbReference type="ARBA" id="ARBA00025611"/>
    </source>
</evidence>
<evidence type="ECO:0000256" key="1">
    <source>
        <dbReference type="ARBA" id="ARBA00003452"/>
    </source>
</evidence>
<keyword evidence="9 13" id="KW-0269">Exonuclease</keyword>
<dbReference type="Proteomes" id="UP000004754">
    <property type="component" value="Unassembled WGS sequence"/>
</dbReference>
<comment type="function">
    <text evidence="11">DNA polymerase III is a complex, multichain enzyme responsible for most of the replicative synthesis in bacteria. This DNA polymerase also exhibits 3' to 5' exonuclease activity. The alpha chain is the DNA polymerase.</text>
</comment>
<gene>
    <name evidence="13 16" type="primary">polC</name>
    <name evidence="16" type="ORF">HMP0721_0741</name>
</gene>
<dbReference type="EC" id="2.7.7.7" evidence="13"/>
<dbReference type="SMART" id="SM00479">
    <property type="entry name" value="EXOIII"/>
    <property type="match status" value="1"/>
</dbReference>
<dbReference type="InterPro" id="IPR011708">
    <property type="entry name" value="DNA_pol3_alpha_NTPase_dom"/>
</dbReference>
<dbReference type="GO" id="GO:0008408">
    <property type="term" value="F:3'-5' exonuclease activity"/>
    <property type="evidence" value="ECO:0007669"/>
    <property type="project" value="UniProtKB-UniRule"/>
</dbReference>
<feature type="domain" description="Exonuclease" evidence="14">
    <location>
        <begin position="426"/>
        <end position="591"/>
    </location>
</feature>
<evidence type="ECO:0000259" key="14">
    <source>
        <dbReference type="SMART" id="SM00479"/>
    </source>
</evidence>
<dbReference type="InterPro" id="IPR004365">
    <property type="entry name" value="NA-bd_OB_tRNA"/>
</dbReference>
<keyword evidence="8 13" id="KW-0378">Hydrolase</keyword>
<evidence type="ECO:0000256" key="10">
    <source>
        <dbReference type="ARBA" id="ARBA00022932"/>
    </source>
</evidence>
<evidence type="ECO:0000256" key="4">
    <source>
        <dbReference type="ARBA" id="ARBA00022679"/>
    </source>
</evidence>
<dbReference type="CDD" id="cd07435">
    <property type="entry name" value="PHP_PolIIIA_POLC"/>
    <property type="match status" value="1"/>
</dbReference>
<feature type="domain" description="Polymerase/histidinol phosphatase N-terminal" evidence="15">
    <location>
        <begin position="342"/>
        <end position="409"/>
    </location>
</feature>
<evidence type="ECO:0000313" key="16">
    <source>
        <dbReference type="EMBL" id="EFV02145.1"/>
    </source>
</evidence>
<accession>E6MFF8</accession>
<proteinExistence type="inferred from homology"/>
<dbReference type="HAMAP" id="MF_00356">
    <property type="entry name" value="DNApol_PolC"/>
    <property type="match status" value="1"/>
</dbReference>
<dbReference type="CDD" id="cd06127">
    <property type="entry name" value="DEDDh"/>
    <property type="match status" value="1"/>
</dbReference>
<name>E6MFF8_9FIRM</name>
<evidence type="ECO:0000256" key="2">
    <source>
        <dbReference type="ARBA" id="ARBA00004496"/>
    </source>
</evidence>
<comment type="caution">
    <text evidence="16">The sequence shown here is derived from an EMBL/GenBank/DDBJ whole genome shotgun (WGS) entry which is preliminary data.</text>
</comment>
<dbReference type="NCBIfam" id="TIGR00573">
    <property type="entry name" value="dnaq"/>
    <property type="match status" value="1"/>
</dbReference>
<keyword evidence="10 13" id="KW-0239">DNA-directed DNA polymerase</keyword>
<dbReference type="Gene3D" id="6.10.140.1510">
    <property type="match status" value="1"/>
</dbReference>
<dbReference type="InterPro" id="IPR004805">
    <property type="entry name" value="DnaE2/DnaE/PolC"/>
</dbReference>
<evidence type="ECO:0000313" key="17">
    <source>
        <dbReference type="Proteomes" id="UP000004754"/>
    </source>
</evidence>
<comment type="catalytic activity">
    <reaction evidence="12 13">
        <text>DNA(n) + a 2'-deoxyribonucleoside 5'-triphosphate = DNA(n+1) + diphosphate</text>
        <dbReference type="Rhea" id="RHEA:22508"/>
        <dbReference type="Rhea" id="RHEA-COMP:17339"/>
        <dbReference type="Rhea" id="RHEA-COMP:17340"/>
        <dbReference type="ChEBI" id="CHEBI:33019"/>
        <dbReference type="ChEBI" id="CHEBI:61560"/>
        <dbReference type="ChEBI" id="CHEBI:173112"/>
        <dbReference type="EC" id="2.7.7.7"/>
    </reaction>
</comment>
<dbReference type="Gene3D" id="1.10.150.700">
    <property type="entry name" value="PolC, middle finger domain"/>
    <property type="match status" value="1"/>
</dbReference>
<keyword evidence="3 13" id="KW-0963">Cytoplasm</keyword>
<dbReference type="SUPFAM" id="SSF53098">
    <property type="entry name" value="Ribonuclease H-like"/>
    <property type="match status" value="1"/>
</dbReference>
<dbReference type="GO" id="GO:0003887">
    <property type="term" value="F:DNA-directed DNA polymerase activity"/>
    <property type="evidence" value="ECO:0007669"/>
    <property type="project" value="UniProtKB-UniRule"/>
</dbReference>
<dbReference type="Pfam" id="PF01336">
    <property type="entry name" value="tRNA_anti-codon"/>
    <property type="match status" value="1"/>
</dbReference>
<keyword evidence="5 13" id="KW-0548">Nucleotidyltransferase</keyword>
<comment type="function">
    <text evidence="1 13">Required for replicative DNA synthesis. This DNA polymerase also exhibits 3' to 5' exonuclease activity.</text>
</comment>
<reference evidence="16 17" key="1">
    <citation type="submission" date="2010-12" db="EMBL/GenBank/DDBJ databases">
        <authorList>
            <person name="Muzny D."/>
            <person name="Qin X."/>
            <person name="Deng J."/>
            <person name="Jiang H."/>
            <person name="Liu Y."/>
            <person name="Qu J."/>
            <person name="Song X.-Z."/>
            <person name="Zhang L."/>
            <person name="Thornton R."/>
            <person name="Coyle M."/>
            <person name="Francisco L."/>
            <person name="Jackson L."/>
            <person name="Javaid M."/>
            <person name="Korchina V."/>
            <person name="Kovar C."/>
            <person name="Mata R."/>
            <person name="Mathew T."/>
            <person name="Ngo R."/>
            <person name="Nguyen L."/>
            <person name="Nguyen N."/>
            <person name="Okwuonu G."/>
            <person name="Ongeri F."/>
            <person name="Pham C."/>
            <person name="Simmons D."/>
            <person name="Wilczek-Boney K."/>
            <person name="Hale W."/>
            <person name="Jakkamsetti A."/>
            <person name="Pham P."/>
            <person name="Ruth R."/>
            <person name="San Lucas F."/>
            <person name="Warren J."/>
            <person name="Zhang J."/>
            <person name="Zhao Z."/>
            <person name="Zhou C."/>
            <person name="Zhu D."/>
            <person name="Lee S."/>
            <person name="Bess C."/>
            <person name="Blankenburg K."/>
            <person name="Forbes L."/>
            <person name="Fu Q."/>
            <person name="Gubbala S."/>
            <person name="Hirani K."/>
            <person name="Jayaseelan J.C."/>
            <person name="Lara F."/>
            <person name="Munidasa M."/>
            <person name="Palculict T."/>
            <person name="Patil S."/>
            <person name="Pu L.-L."/>
            <person name="Saada N."/>
            <person name="Tang L."/>
            <person name="Weissenberger G."/>
            <person name="Zhu Y."/>
            <person name="Hemphill L."/>
            <person name="Shang Y."/>
            <person name="Youmans B."/>
            <person name="Ayvaz T."/>
            <person name="Ross M."/>
            <person name="Santibanez J."/>
            <person name="Aqrawi P."/>
            <person name="Gross S."/>
            <person name="Joshi V."/>
            <person name="Fowler G."/>
            <person name="Nazareth L."/>
            <person name="Reid J."/>
            <person name="Worley K."/>
            <person name="Petrosino J."/>
            <person name="Highlander S."/>
            <person name="Gibbs R."/>
        </authorList>
    </citation>
    <scope>NUCLEOTIDE SEQUENCE [LARGE SCALE GENOMIC DNA]</scope>
    <source>
        <strain evidence="16 17">ATCC 23263</strain>
    </source>
</reference>
<evidence type="ECO:0000256" key="6">
    <source>
        <dbReference type="ARBA" id="ARBA00022705"/>
    </source>
</evidence>
<dbReference type="GO" id="GO:0006261">
    <property type="term" value="P:DNA-templated DNA replication"/>
    <property type="evidence" value="ECO:0007669"/>
    <property type="project" value="UniProtKB-UniRule"/>
</dbReference>
<evidence type="ECO:0000259" key="15">
    <source>
        <dbReference type="SMART" id="SM00481"/>
    </source>
</evidence>
<dbReference type="Gene3D" id="1.10.150.870">
    <property type="match status" value="1"/>
</dbReference>
<dbReference type="eggNOG" id="COG2176">
    <property type="taxonomic scope" value="Bacteria"/>
</dbReference>
<dbReference type="HOGENOM" id="CLU_003297_2_0_9"/>
<dbReference type="InterPro" id="IPR006054">
    <property type="entry name" value="DnaQ"/>
</dbReference>
<dbReference type="InterPro" id="IPR044923">
    <property type="entry name" value="PolC_middle_finger_sf"/>
</dbReference>
<dbReference type="Gene3D" id="2.40.50.140">
    <property type="entry name" value="Nucleic acid-binding proteins"/>
    <property type="match status" value="1"/>
</dbReference>
<evidence type="ECO:0000256" key="13">
    <source>
        <dbReference type="HAMAP-Rule" id="MF_00356"/>
    </source>
</evidence>
<dbReference type="NCBIfam" id="TIGR01405">
    <property type="entry name" value="polC_Gram_pos"/>
    <property type="match status" value="1"/>
</dbReference>
<keyword evidence="4 13" id="KW-0808">Transferase</keyword>
<dbReference type="EMBL" id="AEQN01000012">
    <property type="protein sequence ID" value="EFV02145.1"/>
    <property type="molecule type" value="Genomic_DNA"/>
</dbReference>
<dbReference type="CDD" id="cd07432">
    <property type="entry name" value="PHP_HisPPase"/>
    <property type="match status" value="1"/>
</dbReference>
<dbReference type="SMART" id="SM00481">
    <property type="entry name" value="POLIIIAc"/>
    <property type="match status" value="1"/>
</dbReference>
<dbReference type="InterPro" id="IPR004013">
    <property type="entry name" value="PHP_dom"/>
</dbReference>
<dbReference type="Pfam" id="PF07733">
    <property type="entry name" value="DNA_pol3_alpha"/>
    <property type="match status" value="2"/>
</dbReference>
<protein>
    <recommendedName>
        <fullName evidence="13">DNA polymerase III PolC-type</fullName>
        <shortName evidence="13">PolIII</shortName>
        <ecNumber evidence="13">2.7.7.7</ecNumber>
    </recommendedName>
</protein>
<dbReference type="InterPro" id="IPR003141">
    <property type="entry name" value="Pol/His_phosphatase_N"/>
</dbReference>
<dbReference type="Gene3D" id="3.30.420.10">
    <property type="entry name" value="Ribonuclease H-like superfamily/Ribonuclease H"/>
    <property type="match status" value="1"/>
</dbReference>
<dbReference type="InterPro" id="IPR029460">
    <property type="entry name" value="DNAPol_HHH"/>
</dbReference>
<dbReference type="Pfam" id="PF00929">
    <property type="entry name" value="RNase_T"/>
    <property type="match status" value="1"/>
</dbReference>
<dbReference type="InterPro" id="IPR006308">
    <property type="entry name" value="Pol_III_a_PolC-type_gram_pos"/>
</dbReference>
<dbReference type="NCBIfam" id="NF001688">
    <property type="entry name" value="PRK00448.1"/>
    <property type="match status" value="1"/>
</dbReference>
<evidence type="ECO:0000256" key="12">
    <source>
        <dbReference type="ARBA" id="ARBA00049244"/>
    </source>
</evidence>
<dbReference type="InterPro" id="IPR013520">
    <property type="entry name" value="Ribonucl_H"/>
</dbReference>
<dbReference type="PANTHER" id="PTHR32294">
    <property type="entry name" value="DNA POLYMERASE III SUBUNIT ALPHA"/>
    <property type="match status" value="1"/>
</dbReference>
<dbReference type="FunFam" id="3.30.420.10:FF:000045">
    <property type="entry name" value="3'-5' exonuclease DinG"/>
    <property type="match status" value="1"/>
</dbReference>
<keyword evidence="6 13" id="KW-0235">DNA replication</keyword>
<dbReference type="Gene3D" id="3.20.20.140">
    <property type="entry name" value="Metal-dependent hydrolases"/>
    <property type="match status" value="2"/>
</dbReference>
<comment type="subcellular location">
    <subcellularLocation>
        <location evidence="2 13">Cytoplasm</location>
    </subcellularLocation>
</comment>
<evidence type="ECO:0000256" key="9">
    <source>
        <dbReference type="ARBA" id="ARBA00022839"/>
    </source>
</evidence>
<dbReference type="Pfam" id="PF17657">
    <property type="entry name" value="DNA_pol3_finger"/>
    <property type="match status" value="1"/>
</dbReference>
<comment type="similarity">
    <text evidence="13">Belongs to the DNA polymerase type-C family. PolC subfamily.</text>
</comment>
<dbReference type="InterPro" id="IPR036397">
    <property type="entry name" value="RNaseH_sf"/>
</dbReference>
<organism evidence="16 17">
    <name type="scientific">Pseudoramibacter alactolyticus ATCC 23263</name>
    <dbReference type="NCBI Taxonomy" id="887929"/>
    <lineage>
        <taxon>Bacteria</taxon>
        <taxon>Bacillati</taxon>
        <taxon>Bacillota</taxon>
        <taxon>Clostridia</taxon>
        <taxon>Eubacteriales</taxon>
        <taxon>Eubacteriaceae</taxon>
        <taxon>Pseudoramibacter</taxon>
    </lineage>
</organism>
<sequence>MRRQDIIKERDAMSLIAEKQAAFKQVVAKYRLMPQKVEISEAQQALTLVFKSEDGSSCDRMAVQQELSAVFDYAKSVGVVIEAPLKSQADPAIFEEAQKISVNLPGENREDRAAAFIDQMAGSGVIPTVAELSEERSPEPPSGMPVEGLTEVPEMQKSEEDEAAPPFIPETPSKSASRIEARMQTAMAQNVAIMKKGMGTPLTSSKKGKTDFESITGSMIMGKRFTVAPEGLDTIDFEDNLTTDKERHCYRGRIFGFNARELRNGKQLFEFNITDERASISCKIFVGKNASAIKERLKNGIWVQVEGQVSFDEYAHEKQLMPRVIEEVDRPVRTDDAKIKRVELHMHSQYSAMDAVSKVKKIVRQAVDFGHDIFGITDHGVVQAYPEIMKETKGKGIKVLYGLEGYLVNDDIRIITGDQDEPFGGEFVFFDLETTGLYAGRDAIIEIAAVKIKNKHVLDTFQTFVNPHRPIPQKITELTSITDQMVAQGKEEEAAVRAFLDFCDGKILAAHNASFDMGFMSIALERYGIPNTITYVDTLPMARTLIPDIARHNLKKLASYFKIDMGHHHRAIDDSICSAKIFVRLMGLAEKQHCDRAADLNRLMRLEQIIKTERPYHVIIYAKDQDGLQALYDLVSASHVDYFYKKPRIPKSLLQKKRKHLLIGSACEAGELYTAVKENWNDARLRPILDFYDYYEVQPLGNNAYLMRNGDLTRDDLIEINKRIIALGRQENKLVVATGDVHFVAPTDAQYRQILQAGQGYRDADEQPPLYYHSTREMLDEFDYLPDDAAYELVVTNTRKVADLIDDVKPVPDGTFPPVIEGSDDEIRNSVYANAKELYGDPLPDIVADRIHKELTSIIGNGYSVLYLIAEKLVKHSLDCGYLVGSRGSVGSSLVAMLCGITEVNSLPPHYICPECKHVEWFDSTKVGVGPDLPDKICPECGHALNKDGFDIPFETFLGFKGDKEPDIDLNFSGDNQSEAHHYTEVIFGEGKVFRAGTIATLADKTAYGYVKNYLEERGIVVSHAEMDRLIEGTAGVTRTTGQHPGGVMVVPKDKEITQFTPVQYPANDRDSGTLTTHFDYHSIEGRLLKLDILGHDDPTMLRMLKDITGVDPTTIALDDPKIIGLFEGTDSLDLIDDDFDVPLGTCGIPEFGTSFARQMVLDAHPDSYADLIRLSGLSHGTDVWLGNAQTLIENGTATLKEVICCRDDIMLGLISMGLAPERAFWIMEHVRKGKGLLDDEEPYMRKNNVPEWYIDSCKKIKYMFPKAHAAAYVMMAVRIAYYKVYYPPAYYAAWFSIRAKEFDLGVMKAGKEAVVRKMNEIKAQGNKASNKDSNLYTSLELAWEMFCRGYSFANVDIYKSHYRYFTLDGKTLIPPLTAVDGMGEVVAKSIYEEAKRKPFMSREDMQNRAHVNKANMDALAAFGCLSELPESNQMSFLTMLG</sequence>
<dbReference type="CDD" id="cd04484">
    <property type="entry name" value="polC_OBF"/>
    <property type="match status" value="1"/>
</dbReference>
<evidence type="ECO:0000256" key="7">
    <source>
        <dbReference type="ARBA" id="ARBA00022722"/>
    </source>
</evidence>
<keyword evidence="17" id="KW-1185">Reference proteome</keyword>
<dbReference type="GO" id="GO:0005737">
    <property type="term" value="C:cytoplasm"/>
    <property type="evidence" value="ECO:0007669"/>
    <property type="project" value="UniProtKB-SubCell"/>
</dbReference>
<evidence type="ECO:0000256" key="3">
    <source>
        <dbReference type="ARBA" id="ARBA00022490"/>
    </source>
</evidence>
<dbReference type="Pfam" id="PF14579">
    <property type="entry name" value="HHH_6"/>
    <property type="match status" value="1"/>
</dbReference>
<dbReference type="Gene3D" id="3.30.1900.20">
    <property type="match status" value="2"/>
</dbReference>
<evidence type="ECO:0000256" key="5">
    <source>
        <dbReference type="ARBA" id="ARBA00022695"/>
    </source>
</evidence>